<feature type="domain" description="Thiolase C-terminal" evidence="4">
    <location>
        <begin position="87"/>
        <end position="190"/>
    </location>
</feature>
<dbReference type="GO" id="GO:0005739">
    <property type="term" value="C:mitochondrion"/>
    <property type="evidence" value="ECO:0007669"/>
    <property type="project" value="TreeGrafter"/>
</dbReference>
<dbReference type="InterPro" id="IPR016039">
    <property type="entry name" value="Thiolase-like"/>
</dbReference>
<accession>A0A0W8DQK5</accession>
<reference evidence="5 6" key="1">
    <citation type="submission" date="2015-11" db="EMBL/GenBank/DDBJ databases">
        <title>Genomes and virulence difference between two physiological races of Phytophthora nicotianae.</title>
        <authorList>
            <person name="Liu H."/>
            <person name="Ma X."/>
            <person name="Yu H."/>
            <person name="Fang D."/>
            <person name="Li Y."/>
            <person name="Wang X."/>
            <person name="Wang W."/>
            <person name="Dong Y."/>
            <person name="Xiao B."/>
        </authorList>
    </citation>
    <scope>NUCLEOTIDE SEQUENCE [LARGE SCALE GENOMIC DNA]</scope>
    <source>
        <strain evidence="6">race 1</strain>
    </source>
</reference>
<sequence>MNLKKGEKYGVSPNRYSHWYKKNEPSYAKCANGRRTGNVSARFGYDSHNVCARYSTAGLKPAAIRSCISNSNSEGAEAAAWGAPSSGAKPCVCSKKSIAEVDAVKMSDVDYHEINEAFSVVALANMRLMNIPHDRVNVNGGAVAIGHPIGMSGTRIVGTLIHILKEKDATIGCASICNGGGGAGAMIIERLN</sequence>
<proteinExistence type="inferred from homology"/>
<evidence type="ECO:0000259" key="4">
    <source>
        <dbReference type="Pfam" id="PF02803"/>
    </source>
</evidence>
<dbReference type="PANTHER" id="PTHR18919">
    <property type="entry name" value="ACETYL-COA C-ACYLTRANSFERASE"/>
    <property type="match status" value="1"/>
</dbReference>
<dbReference type="Proteomes" id="UP000054636">
    <property type="component" value="Unassembled WGS sequence"/>
</dbReference>
<evidence type="ECO:0000256" key="2">
    <source>
        <dbReference type="ARBA" id="ARBA00022679"/>
    </source>
</evidence>
<dbReference type="GO" id="GO:0003985">
    <property type="term" value="F:acetyl-CoA C-acetyltransferase activity"/>
    <property type="evidence" value="ECO:0007669"/>
    <property type="project" value="TreeGrafter"/>
</dbReference>
<keyword evidence="3" id="KW-0012">Acyltransferase</keyword>
<dbReference type="Gene3D" id="3.40.47.10">
    <property type="match status" value="1"/>
</dbReference>
<gene>
    <name evidence="5" type="ORF">AM588_10010496</name>
</gene>
<keyword evidence="2" id="KW-0808">Transferase</keyword>
<dbReference type="EMBL" id="LNFP01000060">
    <property type="protein sequence ID" value="KUF98641.1"/>
    <property type="molecule type" value="Genomic_DNA"/>
</dbReference>
<organism evidence="5 6">
    <name type="scientific">Phytophthora nicotianae</name>
    <name type="common">Potato buckeye rot agent</name>
    <name type="synonym">Phytophthora parasitica</name>
    <dbReference type="NCBI Taxonomy" id="4792"/>
    <lineage>
        <taxon>Eukaryota</taxon>
        <taxon>Sar</taxon>
        <taxon>Stramenopiles</taxon>
        <taxon>Oomycota</taxon>
        <taxon>Peronosporomycetes</taxon>
        <taxon>Peronosporales</taxon>
        <taxon>Peronosporaceae</taxon>
        <taxon>Phytophthora</taxon>
    </lineage>
</organism>
<dbReference type="InterPro" id="IPR020613">
    <property type="entry name" value="Thiolase_CS"/>
</dbReference>
<dbReference type="InterPro" id="IPR020617">
    <property type="entry name" value="Thiolase_C"/>
</dbReference>
<comment type="similarity">
    <text evidence="1">Belongs to the thiolase-like superfamily. Thiolase family.</text>
</comment>
<protein>
    <submittedName>
        <fullName evidence="5">Phospholipid--sterol O-acyltransferase</fullName>
    </submittedName>
</protein>
<evidence type="ECO:0000313" key="6">
    <source>
        <dbReference type="Proteomes" id="UP000054636"/>
    </source>
</evidence>
<comment type="caution">
    <text evidence="5">The sequence shown here is derived from an EMBL/GenBank/DDBJ whole genome shotgun (WGS) entry which is preliminary data.</text>
</comment>
<dbReference type="Pfam" id="PF02803">
    <property type="entry name" value="Thiolase_C"/>
    <property type="match status" value="1"/>
</dbReference>
<evidence type="ECO:0000256" key="3">
    <source>
        <dbReference type="ARBA" id="ARBA00023315"/>
    </source>
</evidence>
<evidence type="ECO:0000313" key="5">
    <source>
        <dbReference type="EMBL" id="KUF98641.1"/>
    </source>
</evidence>
<dbReference type="SUPFAM" id="SSF53901">
    <property type="entry name" value="Thiolase-like"/>
    <property type="match status" value="1"/>
</dbReference>
<dbReference type="PROSITE" id="PS00737">
    <property type="entry name" value="THIOLASE_2"/>
    <property type="match status" value="1"/>
</dbReference>
<dbReference type="PANTHER" id="PTHR18919:SF156">
    <property type="entry name" value="ACETYL-COA ACETYLTRANSFERASE, MITOCHONDRIAL"/>
    <property type="match status" value="1"/>
</dbReference>
<evidence type="ECO:0000256" key="1">
    <source>
        <dbReference type="ARBA" id="ARBA00010982"/>
    </source>
</evidence>
<dbReference type="AlphaFoldDB" id="A0A0W8DQK5"/>
<dbReference type="GO" id="GO:0006635">
    <property type="term" value="P:fatty acid beta-oxidation"/>
    <property type="evidence" value="ECO:0007669"/>
    <property type="project" value="TreeGrafter"/>
</dbReference>
<name>A0A0W8DQK5_PHYNI</name>